<dbReference type="Gene3D" id="1.10.3680.10">
    <property type="entry name" value="TerB-like"/>
    <property type="match status" value="1"/>
</dbReference>
<sequence>MLDALRRFLTEFAGASGQDGFAVDDHRVAAAALLVNLIGADGIADAAEKAALHDVLKAHFGLDDTETAGLVAAARRREADAVDLYAFTSVLKRSLDACGRAEVVEMMWEIVFADGEAHEIEDNIVWRAADLLGVPDRERVELKRRIAASAPRVHAGPEASA</sequence>
<gene>
    <name evidence="2" type="ORF">IHQ68_12270</name>
</gene>
<dbReference type="InterPro" id="IPR029024">
    <property type="entry name" value="TerB-like"/>
</dbReference>
<evidence type="ECO:0000313" key="2">
    <source>
        <dbReference type="EMBL" id="MDR4307393.1"/>
    </source>
</evidence>
<dbReference type="RefSeq" id="WP_309392196.1">
    <property type="nucleotide sequence ID" value="NZ_JADBEO010000024.1"/>
</dbReference>
<feature type="domain" description="Co-chaperone DjlA N-terminal" evidence="1">
    <location>
        <begin position="28"/>
        <end position="143"/>
    </location>
</feature>
<reference evidence="2" key="1">
    <citation type="submission" date="2020-10" db="EMBL/GenBank/DDBJ databases">
        <authorList>
            <person name="Abbas A."/>
            <person name="Razzaq R."/>
            <person name="Waqas M."/>
            <person name="Abbas N."/>
            <person name="Nielsen T.K."/>
            <person name="Hansen L.H."/>
            <person name="Hussain S."/>
            <person name="Shahid M."/>
        </authorList>
    </citation>
    <scope>NUCLEOTIDE SEQUENCE</scope>
    <source>
        <strain evidence="2">S14</strain>
    </source>
</reference>
<organism evidence="2 3">
    <name type="scientific">Chelatococcus sambhunathii</name>
    <dbReference type="NCBI Taxonomy" id="363953"/>
    <lineage>
        <taxon>Bacteria</taxon>
        <taxon>Pseudomonadati</taxon>
        <taxon>Pseudomonadota</taxon>
        <taxon>Alphaproteobacteria</taxon>
        <taxon>Hyphomicrobiales</taxon>
        <taxon>Chelatococcaceae</taxon>
        <taxon>Chelatococcus</taxon>
    </lineage>
</organism>
<evidence type="ECO:0000259" key="1">
    <source>
        <dbReference type="Pfam" id="PF05099"/>
    </source>
</evidence>
<dbReference type="InterPro" id="IPR007791">
    <property type="entry name" value="DjlA_N"/>
</dbReference>
<dbReference type="CDD" id="cd07313">
    <property type="entry name" value="terB_like_2"/>
    <property type="match status" value="1"/>
</dbReference>
<proteinExistence type="predicted"/>
<dbReference type="SUPFAM" id="SSF158682">
    <property type="entry name" value="TerB-like"/>
    <property type="match status" value="1"/>
</dbReference>
<protein>
    <submittedName>
        <fullName evidence="2">TerB family tellurite resistance protein</fullName>
    </submittedName>
</protein>
<dbReference type="EMBL" id="JADBEO010000024">
    <property type="protein sequence ID" value="MDR4307393.1"/>
    <property type="molecule type" value="Genomic_DNA"/>
</dbReference>
<evidence type="ECO:0000313" key="3">
    <source>
        <dbReference type="Proteomes" id="UP001181622"/>
    </source>
</evidence>
<name>A0ABU1DH81_9HYPH</name>
<keyword evidence="3" id="KW-1185">Reference proteome</keyword>
<dbReference type="Proteomes" id="UP001181622">
    <property type="component" value="Unassembled WGS sequence"/>
</dbReference>
<comment type="caution">
    <text evidence="2">The sequence shown here is derived from an EMBL/GenBank/DDBJ whole genome shotgun (WGS) entry which is preliminary data.</text>
</comment>
<accession>A0ABU1DH81</accession>
<dbReference type="Pfam" id="PF05099">
    <property type="entry name" value="TerB"/>
    <property type="match status" value="1"/>
</dbReference>